<accession>A0A833TEN5</accession>
<evidence type="ECO:0000313" key="3">
    <source>
        <dbReference type="EMBL" id="KAF4045090.1"/>
    </source>
</evidence>
<evidence type="ECO:0000256" key="1">
    <source>
        <dbReference type="PROSITE-ProRule" id="PRU00023"/>
    </source>
</evidence>
<feature type="region of interest" description="Disordered" evidence="2">
    <location>
        <begin position="338"/>
        <end position="403"/>
    </location>
</feature>
<evidence type="ECO:0000256" key="2">
    <source>
        <dbReference type="SAM" id="MobiDB-lite"/>
    </source>
</evidence>
<feature type="compositionally biased region" description="Basic and acidic residues" evidence="2">
    <location>
        <begin position="442"/>
        <end position="458"/>
    </location>
</feature>
<keyword evidence="4" id="KW-1185">Reference proteome</keyword>
<feature type="region of interest" description="Disordered" evidence="2">
    <location>
        <begin position="805"/>
        <end position="830"/>
    </location>
</feature>
<dbReference type="AlphaFoldDB" id="A0A833TEN5"/>
<comment type="caution">
    <text evidence="3">The sequence shown here is derived from an EMBL/GenBank/DDBJ whole genome shotgun (WGS) entry which is preliminary data.</text>
</comment>
<dbReference type="SMART" id="SM00248">
    <property type="entry name" value="ANK"/>
    <property type="match status" value="3"/>
</dbReference>
<organism evidence="3 4">
    <name type="scientific">Phytophthora infestans</name>
    <name type="common">Potato late blight agent</name>
    <name type="synonym">Botrytis infestans</name>
    <dbReference type="NCBI Taxonomy" id="4787"/>
    <lineage>
        <taxon>Eukaryota</taxon>
        <taxon>Sar</taxon>
        <taxon>Stramenopiles</taxon>
        <taxon>Oomycota</taxon>
        <taxon>Peronosporomycetes</taxon>
        <taxon>Peronosporales</taxon>
        <taxon>Peronosporaceae</taxon>
        <taxon>Phytophthora</taxon>
    </lineage>
</organism>
<feature type="compositionally biased region" description="Basic and acidic residues" evidence="2">
    <location>
        <begin position="563"/>
        <end position="576"/>
    </location>
</feature>
<feature type="compositionally biased region" description="Basic and acidic residues" evidence="2">
    <location>
        <begin position="363"/>
        <end position="375"/>
    </location>
</feature>
<dbReference type="InterPro" id="IPR002110">
    <property type="entry name" value="Ankyrin_rpt"/>
</dbReference>
<proteinExistence type="predicted"/>
<feature type="compositionally biased region" description="Polar residues" evidence="2">
    <location>
        <begin position="760"/>
        <end position="786"/>
    </location>
</feature>
<feature type="repeat" description="ANK" evidence="1">
    <location>
        <begin position="138"/>
        <end position="170"/>
    </location>
</feature>
<feature type="compositionally biased region" description="Basic residues" evidence="2">
    <location>
        <begin position="744"/>
        <end position="757"/>
    </location>
</feature>
<keyword evidence="1" id="KW-0040">ANK repeat</keyword>
<dbReference type="PROSITE" id="PS50088">
    <property type="entry name" value="ANK_REPEAT"/>
    <property type="match status" value="1"/>
</dbReference>
<protein>
    <submittedName>
        <fullName evidence="3">Ankyrin repeat</fullName>
    </submittedName>
</protein>
<feature type="region of interest" description="Disordered" evidence="2">
    <location>
        <begin position="735"/>
        <end position="787"/>
    </location>
</feature>
<dbReference type="EMBL" id="WSZM01000055">
    <property type="protein sequence ID" value="KAF4045090.1"/>
    <property type="molecule type" value="Genomic_DNA"/>
</dbReference>
<evidence type="ECO:0000313" key="4">
    <source>
        <dbReference type="Proteomes" id="UP000602510"/>
    </source>
</evidence>
<gene>
    <name evidence="3" type="ORF">GN244_ATG02473</name>
</gene>
<dbReference type="Proteomes" id="UP000602510">
    <property type="component" value="Unassembled WGS sequence"/>
</dbReference>
<dbReference type="InterPro" id="IPR036770">
    <property type="entry name" value="Ankyrin_rpt-contain_sf"/>
</dbReference>
<sequence>MAFCCVGSPLDEMKRLEKLRERDPESAENLVANGKLLVDFVRNGNLRALQCAAEHLGEGQMLIFYAVRMFREACAGRRMDILQFMLLNGFDLQQSYMRDILHSVIENVDSPQSAEAVQPLIRFLLDAGVDVNWQRKADLYTALHVACCKNLYPIAYLLVLYGADVNAIAADDSMPLVCANNIGYSTPLSKGDQTQKELLVSFLIDNQARRTWRKQAHRVDTSTSNAIPQAQQRVLSFSSSFGIHCSIDDSTDQEHQAGLMFDTSDPSVHSVQLRITDCGIKTMSCSLIEAKFQVLDRTIKMLSKSKNLRAPRVASSEQLRELVETKPASLLPTLKPVKDEMVTRSNQTHASIKRGSRSLPNTSREERPEKKREQCPLRPSTGRRDPHNSSNEISTEKWVDPKQKRAEQLLQDTWNEIESAVNWGRELSREVPRSKLLYNNYRDEGHDQDANPSEERVQDQNVSNQVHDEPEPCSAAVHNALPPPKRPLTSASSHPRKSKAHLSTRCRSALLYCSDTQPKDWFAPSIAEAAPKTKRKSRPRTAIGKTIKDNHKSADPSSPTVEPRPRPVEAQSKSKDNCNLPVPTPIPKADDPSFYMLELRLVHPEPLTNWRFQASFTDTSVDPSKTVILDDLTADNDNCLLFDDPRLAHGSTSSRFFNPFLYFPGLSRPSDLYGHVLRIVVTSLQPVTRIVINTSVQFTQFPDEAVVKPPVQSIQQHSEAVATQSTNLHAPARLYRSASSASRRSVKGLNPRKKKPSRPPAQNNKNEASTSSLAMDQCNPWSSSEQYDIDIGDRRDSMLEQMFTLELDEPRPPSPTTPTKESPTNEIVSCSPQTPIATIDKKKMQLHHLRANIRVR</sequence>
<dbReference type="Pfam" id="PF00023">
    <property type="entry name" value="Ank"/>
    <property type="match status" value="1"/>
</dbReference>
<feature type="compositionally biased region" description="Basic and acidic residues" evidence="2">
    <location>
        <begin position="394"/>
        <end position="403"/>
    </location>
</feature>
<reference evidence="3" key="1">
    <citation type="submission" date="2020-04" db="EMBL/GenBank/DDBJ databases">
        <title>Hybrid Assembly of Korean Phytophthora infestans isolates.</title>
        <authorList>
            <person name="Prokchorchik M."/>
            <person name="Lee Y."/>
            <person name="Seo J."/>
            <person name="Cho J.-H."/>
            <person name="Park Y.-E."/>
            <person name="Jang D.-C."/>
            <person name="Im J.-S."/>
            <person name="Choi J.-G."/>
            <person name="Park H.-J."/>
            <person name="Lee G.-B."/>
            <person name="Lee Y.-G."/>
            <person name="Hong S.-Y."/>
            <person name="Cho K."/>
            <person name="Sohn K.H."/>
        </authorList>
    </citation>
    <scope>NUCLEOTIDE SEQUENCE</scope>
    <source>
        <strain evidence="3">KR_1_A1</strain>
    </source>
</reference>
<feature type="region of interest" description="Disordered" evidence="2">
    <location>
        <begin position="524"/>
        <end position="582"/>
    </location>
</feature>
<name>A0A833TEN5_PHYIN</name>
<dbReference type="SUPFAM" id="SSF48403">
    <property type="entry name" value="Ankyrin repeat"/>
    <property type="match status" value="1"/>
</dbReference>
<feature type="region of interest" description="Disordered" evidence="2">
    <location>
        <begin position="442"/>
        <end position="502"/>
    </location>
</feature>
<dbReference type="Gene3D" id="1.25.40.20">
    <property type="entry name" value="Ankyrin repeat-containing domain"/>
    <property type="match status" value="1"/>
</dbReference>